<dbReference type="PANTHER" id="PTHR43233">
    <property type="entry name" value="FAMILY N-ACETYLTRANSFERASE, PUTATIVE (AFU_ORTHOLOGUE AFUA_6G03350)-RELATED"/>
    <property type="match status" value="1"/>
</dbReference>
<dbReference type="RefSeq" id="WP_078830931.1">
    <property type="nucleotide sequence ID" value="NZ_FUWH01000003.1"/>
</dbReference>
<evidence type="ECO:0000313" key="3">
    <source>
        <dbReference type="Proteomes" id="UP000190888"/>
    </source>
</evidence>
<dbReference type="InterPro" id="IPR053144">
    <property type="entry name" value="Acetyltransferase_Butenolide"/>
</dbReference>
<feature type="domain" description="N-acetyltransferase" evidence="1">
    <location>
        <begin position="12"/>
        <end position="146"/>
    </location>
</feature>
<dbReference type="PANTHER" id="PTHR43233:SF1">
    <property type="entry name" value="FAMILY N-ACETYLTRANSFERASE, PUTATIVE (AFU_ORTHOLOGUE AFUA_6G03350)-RELATED"/>
    <property type="match status" value="1"/>
</dbReference>
<reference evidence="2 3" key="1">
    <citation type="submission" date="2017-02" db="EMBL/GenBank/DDBJ databases">
        <authorList>
            <person name="Peterson S.W."/>
        </authorList>
    </citation>
    <scope>NUCLEOTIDE SEQUENCE [LARGE SCALE GENOMIC DNA]</scope>
    <source>
        <strain evidence="2 3">DSM 22335</strain>
    </source>
</reference>
<protein>
    <submittedName>
        <fullName evidence="2">Acetyltransferase (GNAT) family protein</fullName>
    </submittedName>
</protein>
<dbReference type="GO" id="GO:0016747">
    <property type="term" value="F:acyltransferase activity, transferring groups other than amino-acyl groups"/>
    <property type="evidence" value="ECO:0007669"/>
    <property type="project" value="InterPro"/>
</dbReference>
<gene>
    <name evidence="2" type="ORF">SAMN04488132_103468</name>
</gene>
<keyword evidence="3" id="KW-1185">Reference proteome</keyword>
<keyword evidence="2" id="KW-0808">Transferase</keyword>
<evidence type="ECO:0000313" key="2">
    <source>
        <dbReference type="EMBL" id="SJZ68320.1"/>
    </source>
</evidence>
<evidence type="ECO:0000259" key="1">
    <source>
        <dbReference type="PROSITE" id="PS51186"/>
    </source>
</evidence>
<sequence length="153" mass="17321">MKKNENPAADGYSISTDPALLNLEMIHHYLSADSYWAQHIPADLLAKAIANSICFGVYLKEDQVGFARIVTDKASFAYLCDVFILPDHRGKGLSLRLMQAVHAHPELQGLRRWMLVTRDAHGLYSQFGWKTVPEELAGNIMQIHDPEIYRRKG</sequence>
<dbReference type="Proteomes" id="UP000190888">
    <property type="component" value="Unassembled WGS sequence"/>
</dbReference>
<organism evidence="2 3">
    <name type="scientific">Sediminibacterium ginsengisoli</name>
    <dbReference type="NCBI Taxonomy" id="413434"/>
    <lineage>
        <taxon>Bacteria</taxon>
        <taxon>Pseudomonadati</taxon>
        <taxon>Bacteroidota</taxon>
        <taxon>Chitinophagia</taxon>
        <taxon>Chitinophagales</taxon>
        <taxon>Chitinophagaceae</taxon>
        <taxon>Sediminibacterium</taxon>
    </lineage>
</organism>
<dbReference type="InterPro" id="IPR000182">
    <property type="entry name" value="GNAT_dom"/>
</dbReference>
<dbReference type="STRING" id="413434.SAMN04488132_103468"/>
<proteinExistence type="predicted"/>
<dbReference type="Pfam" id="PF13508">
    <property type="entry name" value="Acetyltransf_7"/>
    <property type="match status" value="1"/>
</dbReference>
<dbReference type="AlphaFoldDB" id="A0A1T4MMH2"/>
<name>A0A1T4MMH2_9BACT</name>
<dbReference type="SUPFAM" id="SSF55729">
    <property type="entry name" value="Acyl-CoA N-acyltransferases (Nat)"/>
    <property type="match status" value="1"/>
</dbReference>
<dbReference type="EMBL" id="FUWH01000003">
    <property type="protein sequence ID" value="SJZ68320.1"/>
    <property type="molecule type" value="Genomic_DNA"/>
</dbReference>
<accession>A0A1T4MMH2</accession>
<dbReference type="OrthoDB" id="3216107at2"/>
<dbReference type="CDD" id="cd04301">
    <property type="entry name" value="NAT_SF"/>
    <property type="match status" value="1"/>
</dbReference>
<dbReference type="Gene3D" id="3.40.630.30">
    <property type="match status" value="1"/>
</dbReference>
<dbReference type="InterPro" id="IPR016181">
    <property type="entry name" value="Acyl_CoA_acyltransferase"/>
</dbReference>
<dbReference type="PROSITE" id="PS51186">
    <property type="entry name" value="GNAT"/>
    <property type="match status" value="1"/>
</dbReference>